<feature type="transmembrane region" description="Helical" evidence="1">
    <location>
        <begin position="63"/>
        <end position="84"/>
    </location>
</feature>
<dbReference type="OMA" id="YQMITAL"/>
<dbReference type="EMBL" id="CM000162">
    <property type="protein sequence ID" value="EDX03072.1"/>
    <property type="molecule type" value="Genomic_DNA"/>
</dbReference>
<evidence type="ECO:0000313" key="3">
    <source>
        <dbReference type="Proteomes" id="UP000002282"/>
    </source>
</evidence>
<dbReference type="AlphaFoldDB" id="B4PZ11"/>
<reference evidence="2 3" key="2">
    <citation type="journal article" date="2007" name="PLoS Biol.">
        <title>Principles of genome evolution in the Drosophila melanogaster species group.</title>
        <authorList>
            <person name="Ranz J.M."/>
            <person name="Maurin D."/>
            <person name="Chan Y.S."/>
            <person name="von Grotthuss M."/>
            <person name="Hillier L.W."/>
            <person name="Roote J."/>
            <person name="Ashburner M."/>
            <person name="Bergman C.M."/>
        </authorList>
    </citation>
    <scope>NUCLEOTIDE SEQUENCE [LARGE SCALE GENOMIC DNA]</scope>
    <source>
        <strain evidence="3">Tai18E2 / Tucson 14021-0261.01</strain>
    </source>
</reference>
<proteinExistence type="predicted"/>
<dbReference type="PhylomeDB" id="B4PZ11"/>
<name>B4PZ11_DROYA</name>
<feature type="transmembrane region" description="Helical" evidence="1">
    <location>
        <begin position="162"/>
        <end position="184"/>
    </location>
</feature>
<evidence type="ECO:0008006" key="4">
    <source>
        <dbReference type="Google" id="ProtNLM"/>
    </source>
</evidence>
<reference evidence="2 3" key="1">
    <citation type="journal article" date="2007" name="Nature">
        <title>Evolution of genes and genomes on the Drosophila phylogeny.</title>
        <authorList>
            <consortium name="Drosophila 12 Genomes Consortium"/>
            <person name="Clark A.G."/>
            <person name="Eisen M.B."/>
            <person name="Smith D.R."/>
            <person name="Bergman C.M."/>
            <person name="Oliver B."/>
            <person name="Markow T.A."/>
            <person name="Kaufman T.C."/>
            <person name="Kellis M."/>
            <person name="Gelbart W."/>
            <person name="Iyer V.N."/>
            <person name="Pollard D.A."/>
            <person name="Sackton T.B."/>
            <person name="Larracuente A.M."/>
            <person name="Singh N.D."/>
            <person name="Abad J.P."/>
            <person name="Abt D.N."/>
            <person name="Adryan B."/>
            <person name="Aguade M."/>
            <person name="Akashi H."/>
            <person name="Anderson W.W."/>
            <person name="Aquadro C.F."/>
            <person name="Ardell D.H."/>
            <person name="Arguello R."/>
            <person name="Artieri C.G."/>
            <person name="Barbash D.A."/>
            <person name="Barker D."/>
            <person name="Barsanti P."/>
            <person name="Batterham P."/>
            <person name="Batzoglou S."/>
            <person name="Begun D."/>
            <person name="Bhutkar A."/>
            <person name="Blanco E."/>
            <person name="Bosak S.A."/>
            <person name="Bradley R.K."/>
            <person name="Brand A.D."/>
            <person name="Brent M.R."/>
            <person name="Brooks A.N."/>
            <person name="Brown R.H."/>
            <person name="Butlin R.K."/>
            <person name="Caggese C."/>
            <person name="Calvi B.R."/>
            <person name="Bernardo de Carvalho A."/>
            <person name="Caspi A."/>
            <person name="Castrezana S."/>
            <person name="Celniker S.E."/>
            <person name="Chang J.L."/>
            <person name="Chapple C."/>
            <person name="Chatterji S."/>
            <person name="Chinwalla A."/>
            <person name="Civetta A."/>
            <person name="Clifton S.W."/>
            <person name="Comeron J.M."/>
            <person name="Costello J.C."/>
            <person name="Coyne J.A."/>
            <person name="Daub J."/>
            <person name="David R.G."/>
            <person name="Delcher A.L."/>
            <person name="Delehaunty K."/>
            <person name="Do C.B."/>
            <person name="Ebling H."/>
            <person name="Edwards K."/>
            <person name="Eickbush T."/>
            <person name="Evans J.D."/>
            <person name="Filipski A."/>
            <person name="Findeiss S."/>
            <person name="Freyhult E."/>
            <person name="Fulton L."/>
            <person name="Fulton R."/>
            <person name="Garcia A.C."/>
            <person name="Gardiner A."/>
            <person name="Garfield D.A."/>
            <person name="Garvin B.E."/>
            <person name="Gibson G."/>
            <person name="Gilbert D."/>
            <person name="Gnerre S."/>
            <person name="Godfrey J."/>
            <person name="Good R."/>
            <person name="Gotea V."/>
            <person name="Gravely B."/>
            <person name="Greenberg A.J."/>
            <person name="Griffiths-Jones S."/>
            <person name="Gross S."/>
            <person name="Guigo R."/>
            <person name="Gustafson E.A."/>
            <person name="Haerty W."/>
            <person name="Hahn M.W."/>
            <person name="Halligan D.L."/>
            <person name="Halpern A.L."/>
            <person name="Halter G.M."/>
            <person name="Han M.V."/>
            <person name="Heger A."/>
            <person name="Hillier L."/>
            <person name="Hinrichs A.S."/>
            <person name="Holmes I."/>
            <person name="Hoskins R.A."/>
            <person name="Hubisz M.J."/>
            <person name="Hultmark D."/>
            <person name="Huntley M.A."/>
            <person name="Jaffe D.B."/>
            <person name="Jagadeeshan S."/>
            <person name="Jeck W.R."/>
            <person name="Johnson J."/>
            <person name="Jones C.D."/>
            <person name="Jordan W.C."/>
            <person name="Karpen G.H."/>
            <person name="Kataoka E."/>
            <person name="Keightley P.D."/>
            <person name="Kheradpour P."/>
            <person name="Kirkness E.F."/>
            <person name="Koerich L.B."/>
            <person name="Kristiansen K."/>
            <person name="Kudrna D."/>
            <person name="Kulathinal R.J."/>
            <person name="Kumar S."/>
            <person name="Kwok R."/>
            <person name="Lander E."/>
            <person name="Langley C.H."/>
            <person name="Lapoint R."/>
            <person name="Lazzaro B.P."/>
            <person name="Lee S.J."/>
            <person name="Levesque L."/>
            <person name="Li R."/>
            <person name="Lin C.F."/>
            <person name="Lin M.F."/>
            <person name="Lindblad-Toh K."/>
            <person name="Llopart A."/>
            <person name="Long M."/>
            <person name="Low L."/>
            <person name="Lozovsky E."/>
            <person name="Lu J."/>
            <person name="Luo M."/>
            <person name="Machado C.A."/>
            <person name="Makalowski W."/>
            <person name="Marzo M."/>
            <person name="Matsuda M."/>
            <person name="Matzkin L."/>
            <person name="McAllister B."/>
            <person name="McBride C.S."/>
            <person name="McKernan B."/>
            <person name="McKernan K."/>
            <person name="Mendez-Lago M."/>
            <person name="Minx P."/>
            <person name="Mollenhauer M.U."/>
            <person name="Montooth K."/>
            <person name="Mount S.M."/>
            <person name="Mu X."/>
            <person name="Myers E."/>
            <person name="Negre B."/>
            <person name="Newfeld S."/>
            <person name="Nielsen R."/>
            <person name="Noor M.A."/>
            <person name="O'Grady P."/>
            <person name="Pachter L."/>
            <person name="Papaceit M."/>
            <person name="Parisi M.J."/>
            <person name="Parisi M."/>
            <person name="Parts L."/>
            <person name="Pedersen J.S."/>
            <person name="Pesole G."/>
            <person name="Phillippy A.M."/>
            <person name="Ponting C.P."/>
            <person name="Pop M."/>
            <person name="Porcelli D."/>
            <person name="Powell J.R."/>
            <person name="Prohaska S."/>
            <person name="Pruitt K."/>
            <person name="Puig M."/>
            <person name="Quesneville H."/>
            <person name="Ram K.R."/>
            <person name="Rand D."/>
            <person name="Rasmussen M.D."/>
            <person name="Reed L.K."/>
            <person name="Reenan R."/>
            <person name="Reily A."/>
            <person name="Remington K.A."/>
            <person name="Rieger T.T."/>
            <person name="Ritchie M.G."/>
            <person name="Robin C."/>
            <person name="Rogers Y.H."/>
            <person name="Rohde C."/>
            <person name="Rozas J."/>
            <person name="Rubenfield M.J."/>
            <person name="Ruiz A."/>
            <person name="Russo S."/>
            <person name="Salzberg S.L."/>
            <person name="Sanchez-Gracia A."/>
            <person name="Saranga D.J."/>
            <person name="Sato H."/>
            <person name="Schaeffer S.W."/>
            <person name="Schatz M.C."/>
            <person name="Schlenke T."/>
            <person name="Schwartz R."/>
            <person name="Segarra C."/>
            <person name="Singh R.S."/>
            <person name="Sirot L."/>
            <person name="Sirota M."/>
            <person name="Sisneros N.B."/>
            <person name="Smith C.D."/>
            <person name="Smith T.F."/>
            <person name="Spieth J."/>
            <person name="Stage D.E."/>
            <person name="Stark A."/>
            <person name="Stephan W."/>
            <person name="Strausberg R.L."/>
            <person name="Strempel S."/>
            <person name="Sturgill D."/>
            <person name="Sutton G."/>
            <person name="Sutton G.G."/>
            <person name="Tao W."/>
            <person name="Teichmann S."/>
            <person name="Tobari Y.N."/>
            <person name="Tomimura Y."/>
            <person name="Tsolas J.M."/>
            <person name="Valente V.L."/>
            <person name="Venter E."/>
            <person name="Venter J.C."/>
            <person name="Vicario S."/>
            <person name="Vieira F.G."/>
            <person name="Vilella A.J."/>
            <person name="Villasante A."/>
            <person name="Walenz B."/>
            <person name="Wang J."/>
            <person name="Wasserman M."/>
            <person name="Watts T."/>
            <person name="Wilson D."/>
            <person name="Wilson R.K."/>
            <person name="Wing R.A."/>
            <person name="Wolfner M.F."/>
            <person name="Wong A."/>
            <person name="Wong G.K."/>
            <person name="Wu C.I."/>
            <person name="Wu G."/>
            <person name="Yamamoto D."/>
            <person name="Yang H.P."/>
            <person name="Yang S.P."/>
            <person name="Yorke J.A."/>
            <person name="Yoshida K."/>
            <person name="Zdobnov E."/>
            <person name="Zhang P."/>
            <person name="Zhang Y."/>
            <person name="Zimin A.V."/>
            <person name="Baldwin J."/>
            <person name="Abdouelleil A."/>
            <person name="Abdulkadir J."/>
            <person name="Abebe A."/>
            <person name="Abera B."/>
            <person name="Abreu J."/>
            <person name="Acer S.C."/>
            <person name="Aftuck L."/>
            <person name="Alexander A."/>
            <person name="An P."/>
            <person name="Anderson E."/>
            <person name="Anderson S."/>
            <person name="Arachi H."/>
            <person name="Azer M."/>
            <person name="Bachantsang P."/>
            <person name="Barry A."/>
            <person name="Bayul T."/>
            <person name="Berlin A."/>
            <person name="Bessette D."/>
            <person name="Bloom T."/>
            <person name="Blye J."/>
            <person name="Boguslavskiy L."/>
            <person name="Bonnet C."/>
            <person name="Boukhgalter B."/>
            <person name="Bourzgui I."/>
            <person name="Brown A."/>
            <person name="Cahill P."/>
            <person name="Channer S."/>
            <person name="Cheshatsang Y."/>
            <person name="Chuda L."/>
            <person name="Citroen M."/>
            <person name="Collymore A."/>
            <person name="Cooke P."/>
            <person name="Costello M."/>
            <person name="D'Aco K."/>
            <person name="Daza R."/>
            <person name="De Haan G."/>
            <person name="DeGray S."/>
            <person name="DeMaso C."/>
            <person name="Dhargay N."/>
            <person name="Dooley K."/>
            <person name="Dooley E."/>
            <person name="Doricent M."/>
            <person name="Dorje P."/>
            <person name="Dorjee K."/>
            <person name="Dupes A."/>
            <person name="Elong R."/>
            <person name="Falk J."/>
            <person name="Farina A."/>
            <person name="Faro S."/>
            <person name="Ferguson D."/>
            <person name="Fisher S."/>
            <person name="Foley C.D."/>
            <person name="Franke A."/>
            <person name="Friedrich D."/>
            <person name="Gadbois L."/>
            <person name="Gearin G."/>
            <person name="Gearin C.R."/>
            <person name="Giannoukos G."/>
            <person name="Goode T."/>
            <person name="Graham J."/>
            <person name="Grandbois E."/>
            <person name="Grewal S."/>
            <person name="Gyaltsen K."/>
            <person name="Hafez N."/>
            <person name="Hagos B."/>
            <person name="Hall J."/>
            <person name="Henson C."/>
            <person name="Hollinger A."/>
            <person name="Honan T."/>
            <person name="Huard M.D."/>
            <person name="Hughes L."/>
            <person name="Hurhula B."/>
            <person name="Husby M.E."/>
            <person name="Kamat A."/>
            <person name="Kanga B."/>
            <person name="Kashin S."/>
            <person name="Khazanovich D."/>
            <person name="Kisner P."/>
            <person name="Lance K."/>
            <person name="Lara M."/>
            <person name="Lee W."/>
            <person name="Lennon N."/>
            <person name="Letendre F."/>
            <person name="LeVine R."/>
            <person name="Lipovsky A."/>
            <person name="Liu X."/>
            <person name="Liu J."/>
            <person name="Liu S."/>
            <person name="Lokyitsang T."/>
            <person name="Lokyitsang Y."/>
            <person name="Lubonja R."/>
            <person name="Lui A."/>
            <person name="MacDonald P."/>
            <person name="Magnisalis V."/>
            <person name="Maru K."/>
            <person name="Matthews C."/>
            <person name="McCusker W."/>
            <person name="McDonough S."/>
            <person name="Mehta T."/>
            <person name="Meldrim J."/>
            <person name="Meneus L."/>
            <person name="Mihai O."/>
            <person name="Mihalev A."/>
            <person name="Mihova T."/>
            <person name="Mittelman R."/>
            <person name="Mlenga V."/>
            <person name="Montmayeur A."/>
            <person name="Mulrain L."/>
            <person name="Navidi A."/>
            <person name="Naylor J."/>
            <person name="Negash T."/>
            <person name="Nguyen T."/>
            <person name="Nguyen N."/>
            <person name="Nicol R."/>
            <person name="Norbu C."/>
            <person name="Norbu N."/>
            <person name="Novod N."/>
            <person name="O'Neill B."/>
            <person name="Osman S."/>
            <person name="Markiewicz E."/>
            <person name="Oyono O.L."/>
            <person name="Patti C."/>
            <person name="Phunkhang P."/>
            <person name="Pierre F."/>
            <person name="Priest M."/>
            <person name="Raghuraman S."/>
            <person name="Rege F."/>
            <person name="Reyes R."/>
            <person name="Rise C."/>
            <person name="Rogov P."/>
            <person name="Ross K."/>
            <person name="Ryan E."/>
            <person name="Settipalli S."/>
            <person name="Shea T."/>
            <person name="Sherpa N."/>
            <person name="Shi L."/>
            <person name="Shih D."/>
            <person name="Sparrow T."/>
            <person name="Spaulding J."/>
            <person name="Stalker J."/>
            <person name="Stange-Thomann N."/>
            <person name="Stavropoulos S."/>
            <person name="Stone C."/>
            <person name="Strader C."/>
            <person name="Tesfaye S."/>
            <person name="Thomson T."/>
            <person name="Thoulutsang Y."/>
            <person name="Thoulutsang D."/>
            <person name="Topham K."/>
            <person name="Topping I."/>
            <person name="Tsamla T."/>
            <person name="Vassiliev H."/>
            <person name="Vo A."/>
            <person name="Wangchuk T."/>
            <person name="Wangdi T."/>
            <person name="Weiand M."/>
            <person name="Wilkinson J."/>
            <person name="Wilson A."/>
            <person name="Yadav S."/>
            <person name="Young G."/>
            <person name="Yu Q."/>
            <person name="Zembek L."/>
            <person name="Zhong D."/>
            <person name="Zimmer A."/>
            <person name="Zwirko Z."/>
            <person name="Jaffe D.B."/>
            <person name="Alvarez P."/>
            <person name="Brockman W."/>
            <person name="Butler J."/>
            <person name="Chin C."/>
            <person name="Gnerre S."/>
            <person name="Grabherr M."/>
            <person name="Kleber M."/>
            <person name="Mauceli E."/>
            <person name="MacCallum I."/>
        </authorList>
    </citation>
    <scope>NUCLEOTIDE SEQUENCE [LARGE SCALE GENOMIC DNA]</scope>
    <source>
        <strain evidence="3">Tai18E2 / Tucson 14021-0261.01</strain>
    </source>
</reference>
<organism evidence="2 3">
    <name type="scientific">Drosophila yakuba</name>
    <name type="common">Fruit fly</name>
    <dbReference type="NCBI Taxonomy" id="7245"/>
    <lineage>
        <taxon>Eukaryota</taxon>
        <taxon>Metazoa</taxon>
        <taxon>Ecdysozoa</taxon>
        <taxon>Arthropoda</taxon>
        <taxon>Hexapoda</taxon>
        <taxon>Insecta</taxon>
        <taxon>Pterygota</taxon>
        <taxon>Neoptera</taxon>
        <taxon>Endopterygota</taxon>
        <taxon>Diptera</taxon>
        <taxon>Brachycera</taxon>
        <taxon>Muscomorpha</taxon>
        <taxon>Ephydroidea</taxon>
        <taxon>Drosophilidae</taxon>
        <taxon>Drosophila</taxon>
        <taxon>Sophophora</taxon>
    </lineage>
</organism>
<evidence type="ECO:0000256" key="1">
    <source>
        <dbReference type="SAM" id="Phobius"/>
    </source>
</evidence>
<sequence length="266" mass="30308">MAKIEPTNDILGNEQQVEPRAIVPSDIVNSPDVVEYMTAARPQRYTFHEVYQMMKGLTWPRMLFDLLSCHELGSISLGLGIIILDVLQTLLGFNLLQKLATFGMAIQVYTCIRPYIEPYEPLINADINVHLTPETVVRVVDCINRWLATMQFVVFGTELLDLFLIIVALASVFSILCSIDIFLLTRIALCMSFAIPRLLTLFENENPMARDYFQFKAKERVLDVLAKLEEMGVKVKLITTERWRREVEAMKELYGEYASAIPGPVL</sequence>
<gene>
    <name evidence="2" type="primary">Dyak\GE17912</name>
    <name evidence="2" type="synonym">dyak_GLEANR_19200</name>
    <name evidence="2" type="synonym">GE17912</name>
    <name evidence="2" type="ORF">Dyak_GE17912</name>
</gene>
<dbReference type="Proteomes" id="UP000002282">
    <property type="component" value="Chromosome X"/>
</dbReference>
<keyword evidence="3" id="KW-1185">Reference proteome</keyword>
<dbReference type="GO" id="GO:0048036">
    <property type="term" value="P:central complex development"/>
    <property type="evidence" value="ECO:0007669"/>
    <property type="project" value="EnsemblMetazoa"/>
</dbReference>
<dbReference type="OrthoDB" id="7871988at2759"/>
<dbReference type="HOGENOM" id="CLU_1058716_0_0_1"/>
<dbReference type="KEGG" id="dya:Dyak_GE17912"/>
<evidence type="ECO:0000313" key="2">
    <source>
        <dbReference type="EMBL" id="EDX03072.1"/>
    </source>
</evidence>
<keyword evidence="1" id="KW-0472">Membrane</keyword>
<dbReference type="GO" id="GO:0048149">
    <property type="term" value="P:behavioral response to ethanol"/>
    <property type="evidence" value="ECO:0007669"/>
    <property type="project" value="EnsemblMetazoa"/>
</dbReference>
<protein>
    <recommendedName>
        <fullName evidence="4">Reticulon-like protein</fullName>
    </recommendedName>
</protein>
<keyword evidence="1" id="KW-1133">Transmembrane helix</keyword>
<keyword evidence="1" id="KW-0812">Transmembrane</keyword>
<accession>B4PZ11</accession>